<dbReference type="CDD" id="cd07346">
    <property type="entry name" value="ABC_6TM_exporters"/>
    <property type="match status" value="1"/>
</dbReference>
<dbReference type="Gene3D" id="1.20.1560.10">
    <property type="entry name" value="ABC transporter type 1, transmembrane domain"/>
    <property type="match status" value="1"/>
</dbReference>
<evidence type="ECO:0000259" key="10">
    <source>
        <dbReference type="PROSITE" id="PS50929"/>
    </source>
</evidence>
<dbReference type="KEGG" id="scou:SCORR_v1c03070"/>
<evidence type="ECO:0000256" key="7">
    <source>
        <dbReference type="ARBA" id="ARBA00023136"/>
    </source>
</evidence>
<dbReference type="OrthoDB" id="9763744at2"/>
<reference evidence="11 12" key="1">
    <citation type="submission" date="2017-07" db="EMBL/GenBank/DDBJ databases">
        <title>Complete genome sequence of Spiroplasma corruscae EC-1 (DSM 19793).</title>
        <authorList>
            <person name="Tsai Y.-M."/>
            <person name="Lo W.-S."/>
            <person name="Kuo C.-H."/>
        </authorList>
    </citation>
    <scope>NUCLEOTIDE SEQUENCE [LARGE SCALE GENOMIC DNA]</scope>
    <source>
        <strain evidence="11 12">EC-1</strain>
    </source>
</reference>
<dbReference type="InterPro" id="IPR039421">
    <property type="entry name" value="Type_1_exporter"/>
</dbReference>
<dbReference type="InterPro" id="IPR003593">
    <property type="entry name" value="AAA+_ATPase"/>
</dbReference>
<keyword evidence="6 8" id="KW-1133">Transmembrane helix</keyword>
<evidence type="ECO:0000256" key="1">
    <source>
        <dbReference type="ARBA" id="ARBA00004651"/>
    </source>
</evidence>
<gene>
    <name evidence="11" type="primary">msbA</name>
    <name evidence="11" type="ORF">SCORR_v1c03070</name>
</gene>
<evidence type="ECO:0000313" key="12">
    <source>
        <dbReference type="Proteomes" id="UP000203229"/>
    </source>
</evidence>
<dbReference type="InterPro" id="IPR027417">
    <property type="entry name" value="P-loop_NTPase"/>
</dbReference>
<dbReference type="AlphaFoldDB" id="A0A222ENS3"/>
<dbReference type="SUPFAM" id="SSF52540">
    <property type="entry name" value="P-loop containing nucleoside triphosphate hydrolases"/>
    <property type="match status" value="1"/>
</dbReference>
<dbReference type="InterPro" id="IPR017871">
    <property type="entry name" value="ABC_transporter-like_CS"/>
</dbReference>
<organism evidence="11 12">
    <name type="scientific">Spiroplasma corruscae</name>
    <dbReference type="NCBI Taxonomy" id="216934"/>
    <lineage>
        <taxon>Bacteria</taxon>
        <taxon>Bacillati</taxon>
        <taxon>Mycoplasmatota</taxon>
        <taxon>Mollicutes</taxon>
        <taxon>Entomoplasmatales</taxon>
        <taxon>Spiroplasmataceae</taxon>
        <taxon>Spiroplasma</taxon>
    </lineage>
</organism>
<dbReference type="GO" id="GO:0016887">
    <property type="term" value="F:ATP hydrolysis activity"/>
    <property type="evidence" value="ECO:0007669"/>
    <property type="project" value="InterPro"/>
</dbReference>
<dbReference type="PANTHER" id="PTHR43394">
    <property type="entry name" value="ATP-DEPENDENT PERMEASE MDL1, MITOCHONDRIAL"/>
    <property type="match status" value="1"/>
</dbReference>
<sequence>MDASRNVDYIGYNNSTRVGSNNPKKPKKTADDKLYEFMKKKNKLRFFKIVLTYGFKHKFLFFTVIFVALLSSILVSLNSLLVNITLNQAQFDYDNNAGKDYGLRWYWWLSITVGDLVFLYLCTFIRNSCSIVLSVTIEVELRKLTIKRLLEYDISYYSDKKTGKLMTKLVGDTNIIGNEISGLVSWIIQAPLVLVFGTATLFLIDVYLALISSVSVYLLAVIIIIISARYQKKVTVVREVISDINGDVIDRINAIKLVKSSATRKYEEKRIKNIHDPYIKVFKPISRIDGTLLAILVASDVLINLLIIASAVLIYGDNGDVNKFITIIIPISTAMTGLTRPLWQISAIIPGLSRASASSTKIYEVVFKDPILSDNEDNGLLFDQEINKIEFRNVKFNYPEKPEINVVPILNLTFEKGKSYAFVGETGSGKSTISKLLLRFYDPTDGCVLINDINLKDFNLRSYLSHVGYVEQEPQILYGTVYDNVRYGFFNATDEEVHEACKKAQVHNIIMSWPDTYNTVLGERGLLLSGGQKQRLVIARMLLRNPELLVLDEATSALDNIVEKEIQSQLDNLMKGKTTIIIAHRLTTIKNVDKIYVLESGKGIVQEGTYKELISIEGRFKNLYDAANS</sequence>
<evidence type="ECO:0000256" key="2">
    <source>
        <dbReference type="ARBA" id="ARBA00005417"/>
    </source>
</evidence>
<dbReference type="GO" id="GO:0015421">
    <property type="term" value="F:ABC-type oligopeptide transporter activity"/>
    <property type="evidence" value="ECO:0007669"/>
    <property type="project" value="TreeGrafter"/>
</dbReference>
<dbReference type="PROSITE" id="PS50893">
    <property type="entry name" value="ABC_TRANSPORTER_2"/>
    <property type="match status" value="1"/>
</dbReference>
<keyword evidence="7 8" id="KW-0472">Membrane</keyword>
<dbReference type="Pfam" id="PF00005">
    <property type="entry name" value="ABC_tran"/>
    <property type="match status" value="1"/>
</dbReference>
<feature type="transmembrane region" description="Helical" evidence="8">
    <location>
        <begin position="59"/>
        <end position="85"/>
    </location>
</feature>
<dbReference type="PANTHER" id="PTHR43394:SF1">
    <property type="entry name" value="ATP-BINDING CASSETTE SUB-FAMILY B MEMBER 10, MITOCHONDRIAL"/>
    <property type="match status" value="1"/>
</dbReference>
<feature type="transmembrane region" description="Helical" evidence="8">
    <location>
        <begin position="292"/>
        <end position="315"/>
    </location>
</feature>
<dbReference type="RefSeq" id="WP_094048491.1">
    <property type="nucleotide sequence ID" value="NZ_CP022535.1"/>
</dbReference>
<dbReference type="Pfam" id="PF00664">
    <property type="entry name" value="ABC_membrane"/>
    <property type="match status" value="1"/>
</dbReference>
<feature type="transmembrane region" description="Helical" evidence="8">
    <location>
        <begin position="105"/>
        <end position="125"/>
    </location>
</feature>
<comment type="subcellular location">
    <subcellularLocation>
        <location evidence="1">Cell membrane</location>
        <topology evidence="1">Multi-pass membrane protein</topology>
    </subcellularLocation>
</comment>
<keyword evidence="12" id="KW-1185">Reference proteome</keyword>
<keyword evidence="4" id="KW-0547">Nucleotide-binding</keyword>
<feature type="transmembrane region" description="Helical" evidence="8">
    <location>
        <begin position="210"/>
        <end position="228"/>
    </location>
</feature>
<feature type="transmembrane region" description="Helical" evidence="8">
    <location>
        <begin position="183"/>
        <end position="204"/>
    </location>
</feature>
<dbReference type="GO" id="GO:0005524">
    <property type="term" value="F:ATP binding"/>
    <property type="evidence" value="ECO:0007669"/>
    <property type="project" value="UniProtKB-KW"/>
</dbReference>
<comment type="similarity">
    <text evidence="2">Belongs to the ABC transporter superfamily.</text>
</comment>
<dbReference type="InterPro" id="IPR036640">
    <property type="entry name" value="ABC1_TM_sf"/>
</dbReference>
<dbReference type="InterPro" id="IPR011527">
    <property type="entry name" value="ABC1_TM_dom"/>
</dbReference>
<accession>A0A222ENS3</accession>
<evidence type="ECO:0000256" key="6">
    <source>
        <dbReference type="ARBA" id="ARBA00022989"/>
    </source>
</evidence>
<dbReference type="InterPro" id="IPR003439">
    <property type="entry name" value="ABC_transporter-like_ATP-bd"/>
</dbReference>
<evidence type="ECO:0000256" key="4">
    <source>
        <dbReference type="ARBA" id="ARBA00022741"/>
    </source>
</evidence>
<dbReference type="GO" id="GO:0005886">
    <property type="term" value="C:plasma membrane"/>
    <property type="evidence" value="ECO:0007669"/>
    <property type="project" value="UniProtKB-SubCell"/>
</dbReference>
<dbReference type="CDD" id="cd03249">
    <property type="entry name" value="ABC_MTABC3_MDL1_MDL2"/>
    <property type="match status" value="1"/>
</dbReference>
<dbReference type="Gene3D" id="3.40.50.300">
    <property type="entry name" value="P-loop containing nucleotide triphosphate hydrolases"/>
    <property type="match status" value="1"/>
</dbReference>
<dbReference type="FunFam" id="3.40.50.300:FF:000218">
    <property type="entry name" value="Multidrug ABC transporter ATP-binding protein"/>
    <property type="match status" value="1"/>
</dbReference>
<evidence type="ECO:0000256" key="8">
    <source>
        <dbReference type="SAM" id="Phobius"/>
    </source>
</evidence>
<dbReference type="PROSITE" id="PS00211">
    <property type="entry name" value="ABC_TRANSPORTER_1"/>
    <property type="match status" value="1"/>
</dbReference>
<dbReference type="SUPFAM" id="SSF90123">
    <property type="entry name" value="ABC transporter transmembrane region"/>
    <property type="match status" value="1"/>
</dbReference>
<dbReference type="EMBL" id="CP022535">
    <property type="protein sequence ID" value="ASP28081.1"/>
    <property type="molecule type" value="Genomic_DNA"/>
</dbReference>
<proteinExistence type="inferred from homology"/>
<dbReference type="PROSITE" id="PS50929">
    <property type="entry name" value="ABC_TM1F"/>
    <property type="match status" value="1"/>
</dbReference>
<evidence type="ECO:0000256" key="5">
    <source>
        <dbReference type="ARBA" id="ARBA00022840"/>
    </source>
</evidence>
<keyword evidence="3 8" id="KW-0812">Transmembrane</keyword>
<dbReference type="Proteomes" id="UP000203229">
    <property type="component" value="Chromosome"/>
</dbReference>
<evidence type="ECO:0000259" key="9">
    <source>
        <dbReference type="PROSITE" id="PS50893"/>
    </source>
</evidence>
<keyword evidence="5 11" id="KW-0067">ATP-binding</keyword>
<feature type="domain" description="ABC transmembrane type-1" evidence="10">
    <location>
        <begin position="62"/>
        <end position="354"/>
    </location>
</feature>
<feature type="domain" description="ABC transporter" evidence="9">
    <location>
        <begin position="389"/>
        <end position="626"/>
    </location>
</feature>
<evidence type="ECO:0000313" key="11">
    <source>
        <dbReference type="EMBL" id="ASP28081.1"/>
    </source>
</evidence>
<evidence type="ECO:0000256" key="3">
    <source>
        <dbReference type="ARBA" id="ARBA00022692"/>
    </source>
</evidence>
<name>A0A222ENS3_9MOLU</name>
<dbReference type="SMART" id="SM00382">
    <property type="entry name" value="AAA"/>
    <property type="match status" value="1"/>
</dbReference>
<protein>
    <submittedName>
        <fullName evidence="11">ATP-binding cassette, subfamily B, bacterial MsbA</fullName>
    </submittedName>
</protein>